<proteinExistence type="predicted"/>
<evidence type="ECO:0000313" key="1">
    <source>
        <dbReference type="EMBL" id="GAG49554.1"/>
    </source>
</evidence>
<dbReference type="AlphaFoldDB" id="X0Y150"/>
<accession>X0Y150</accession>
<reference evidence="1" key="1">
    <citation type="journal article" date="2014" name="Front. Microbiol.">
        <title>High frequency of phylogenetically diverse reductive dehalogenase-homologous genes in deep subseafloor sedimentary metagenomes.</title>
        <authorList>
            <person name="Kawai M."/>
            <person name="Futagami T."/>
            <person name="Toyoda A."/>
            <person name="Takaki Y."/>
            <person name="Nishi S."/>
            <person name="Hori S."/>
            <person name="Arai W."/>
            <person name="Tsubouchi T."/>
            <person name="Morono Y."/>
            <person name="Uchiyama I."/>
            <person name="Ito T."/>
            <person name="Fujiyama A."/>
            <person name="Inagaki F."/>
            <person name="Takami H."/>
        </authorList>
    </citation>
    <scope>NUCLEOTIDE SEQUENCE</scope>
    <source>
        <strain evidence="1">Expedition CK06-06</strain>
    </source>
</reference>
<dbReference type="EMBL" id="BARS01054528">
    <property type="protein sequence ID" value="GAG49554.1"/>
    <property type="molecule type" value="Genomic_DNA"/>
</dbReference>
<organism evidence="1">
    <name type="scientific">marine sediment metagenome</name>
    <dbReference type="NCBI Taxonomy" id="412755"/>
    <lineage>
        <taxon>unclassified sequences</taxon>
        <taxon>metagenomes</taxon>
        <taxon>ecological metagenomes</taxon>
    </lineage>
</organism>
<sequence length="79" mass="9054">MAERLDRIDKKAEIANQAFWDEIAPVHYKSYDIEKLKQGKSLIDKIQKKEIGSIKDKSLLHLQCHIGTDSMSWALEGAQ</sequence>
<comment type="caution">
    <text evidence="1">The sequence shown here is derived from an EMBL/GenBank/DDBJ whole genome shotgun (WGS) entry which is preliminary data.</text>
</comment>
<gene>
    <name evidence="1" type="ORF">S01H1_80707</name>
</gene>
<protein>
    <submittedName>
        <fullName evidence="1">Uncharacterized protein</fullName>
    </submittedName>
</protein>
<name>X0Y150_9ZZZZ</name>
<feature type="non-terminal residue" evidence="1">
    <location>
        <position position="79"/>
    </location>
</feature>